<keyword evidence="3" id="KW-0813">Transport</keyword>
<evidence type="ECO:0000256" key="2">
    <source>
        <dbReference type="ARBA" id="ARBA00010742"/>
    </source>
</evidence>
<evidence type="ECO:0000313" key="10">
    <source>
        <dbReference type="Proteomes" id="UP000184693"/>
    </source>
</evidence>
<dbReference type="Gene3D" id="3.40.190.10">
    <property type="entry name" value="Periplasmic binding protein-like II"/>
    <property type="match status" value="2"/>
</dbReference>
<dbReference type="AlphaFoldDB" id="A0A1N6K676"/>
<evidence type="ECO:0000256" key="3">
    <source>
        <dbReference type="ARBA" id="ARBA00022448"/>
    </source>
</evidence>
<dbReference type="Proteomes" id="UP000184693">
    <property type="component" value="Unassembled WGS sequence"/>
</dbReference>
<dbReference type="GO" id="GO:0042626">
    <property type="term" value="F:ATPase-coupled transmembrane transporter activity"/>
    <property type="evidence" value="ECO:0007669"/>
    <property type="project" value="InterPro"/>
</dbReference>
<organism evidence="9 10">
    <name type="scientific">Paraburkholderia phenazinium</name>
    <dbReference type="NCBI Taxonomy" id="60549"/>
    <lineage>
        <taxon>Bacteria</taxon>
        <taxon>Pseudomonadati</taxon>
        <taxon>Pseudomonadota</taxon>
        <taxon>Betaproteobacteria</taxon>
        <taxon>Burkholderiales</taxon>
        <taxon>Burkholderiaceae</taxon>
        <taxon>Paraburkholderia</taxon>
    </lineage>
</organism>
<evidence type="ECO:0000256" key="6">
    <source>
        <dbReference type="ARBA" id="ARBA00070228"/>
    </source>
</evidence>
<dbReference type="EMBL" id="FSRM01000002">
    <property type="protein sequence ID" value="SIO52050.1"/>
    <property type="molecule type" value="Genomic_DNA"/>
</dbReference>
<reference evidence="9 10" key="1">
    <citation type="submission" date="2016-11" db="EMBL/GenBank/DDBJ databases">
        <authorList>
            <person name="Jaros S."/>
            <person name="Januszkiewicz K."/>
            <person name="Wedrychowicz H."/>
        </authorList>
    </citation>
    <scope>NUCLEOTIDE SEQUENCE [LARGE SCALE GENOMIC DNA]</scope>
    <source>
        <strain evidence="9 10">GAS86</strain>
    </source>
</reference>
<name>A0A1N6K676_9BURK</name>
<dbReference type="SUPFAM" id="SSF53850">
    <property type="entry name" value="Periplasmic binding protein-like II"/>
    <property type="match status" value="1"/>
</dbReference>
<dbReference type="Pfam" id="PF09084">
    <property type="entry name" value="NMT1"/>
    <property type="match status" value="1"/>
</dbReference>
<protein>
    <recommendedName>
        <fullName evidence="6">Putative aliphatic sulfonates-binding protein</fullName>
    </recommendedName>
</protein>
<gene>
    <name evidence="9" type="ORF">SAMN05444168_6158</name>
</gene>
<sequence length="328" mass="35398">MRFALSALAGLSGLRRFSVCALVLFGVLCTNAAQANETVSISYQRSSTLFILLKRTGALEKKLNAMGYDVSWHEFSTGLLQSLNAGSVDLHADVADAFALFTQAANAPLTYYAEETSAPSAQAIIVPPDSPIHSIADLKGKRVAVSKGSGCNFLLIAALAKAGLTIKDIQVRYLEAPDALAAFRGGNIDAWAIWDPFLAAQQRDAHVRVIADGTGGVAQYNRFYTATTAFADKHPDVIRVVFDELNETGKWVKAHPQEAAQILGPLWGDIPTPTVELANSRRSYDIVPVKRDQLGEQQRIADTYFAAGLIPNTLKATDVRIWTPPAAK</sequence>
<dbReference type="GO" id="GO:0016020">
    <property type="term" value="C:membrane"/>
    <property type="evidence" value="ECO:0007669"/>
    <property type="project" value="InterPro"/>
</dbReference>
<dbReference type="GO" id="GO:0042597">
    <property type="term" value="C:periplasmic space"/>
    <property type="evidence" value="ECO:0007669"/>
    <property type="project" value="UniProtKB-SubCell"/>
</dbReference>
<evidence type="ECO:0000259" key="8">
    <source>
        <dbReference type="SMART" id="SM00062"/>
    </source>
</evidence>
<dbReference type="PANTHER" id="PTHR30024:SF42">
    <property type="entry name" value="ALIPHATIC SULFONATES-BINDING PROTEIN-RELATED"/>
    <property type="match status" value="1"/>
</dbReference>
<proteinExistence type="inferred from homology"/>
<dbReference type="InterPro" id="IPR001638">
    <property type="entry name" value="Solute-binding_3/MltF_N"/>
</dbReference>
<dbReference type="FunFam" id="3.40.190.10:FF:000050">
    <property type="entry name" value="Sulfonate ABC transporter substrate-binding protein"/>
    <property type="match status" value="1"/>
</dbReference>
<evidence type="ECO:0000256" key="7">
    <source>
        <dbReference type="SAM" id="SignalP"/>
    </source>
</evidence>
<evidence type="ECO:0000313" key="9">
    <source>
        <dbReference type="EMBL" id="SIO52050.1"/>
    </source>
</evidence>
<feature type="chain" id="PRO_5012275056" description="Putative aliphatic sulfonates-binding protein" evidence="7">
    <location>
        <begin position="36"/>
        <end position="328"/>
    </location>
</feature>
<dbReference type="PANTHER" id="PTHR30024">
    <property type="entry name" value="ALIPHATIC SULFONATES-BINDING PROTEIN-RELATED"/>
    <property type="match status" value="1"/>
</dbReference>
<dbReference type="RefSeq" id="WP_083611681.1">
    <property type="nucleotide sequence ID" value="NZ_FSRM01000002.1"/>
</dbReference>
<dbReference type="SMART" id="SM00062">
    <property type="entry name" value="PBPb"/>
    <property type="match status" value="1"/>
</dbReference>
<dbReference type="InterPro" id="IPR010067">
    <property type="entry name" value="ABC_SsuA_sub-bd"/>
</dbReference>
<evidence type="ECO:0000256" key="5">
    <source>
        <dbReference type="ARBA" id="ARBA00055538"/>
    </source>
</evidence>
<comment type="similarity">
    <text evidence="2">Belongs to the bacterial solute-binding protein SsuA/TauA family.</text>
</comment>
<dbReference type="NCBIfam" id="TIGR01728">
    <property type="entry name" value="SsuA_fam"/>
    <property type="match status" value="1"/>
</dbReference>
<feature type="signal peptide" evidence="7">
    <location>
        <begin position="1"/>
        <end position="35"/>
    </location>
</feature>
<evidence type="ECO:0000256" key="4">
    <source>
        <dbReference type="ARBA" id="ARBA00022729"/>
    </source>
</evidence>
<accession>A0A1N6K676</accession>
<evidence type="ECO:0000256" key="1">
    <source>
        <dbReference type="ARBA" id="ARBA00004418"/>
    </source>
</evidence>
<feature type="domain" description="Solute-binding protein family 3/N-terminal" evidence="8">
    <location>
        <begin position="38"/>
        <end position="255"/>
    </location>
</feature>
<dbReference type="OrthoDB" id="286202at2"/>
<dbReference type="InterPro" id="IPR015168">
    <property type="entry name" value="SsuA/THI5"/>
</dbReference>
<comment type="function">
    <text evidence="5">Part of a binding-protein-dependent transport system for aliphatic sulfonates. Putative binding protein.</text>
</comment>
<comment type="subcellular location">
    <subcellularLocation>
        <location evidence="1">Periplasm</location>
    </subcellularLocation>
</comment>
<keyword evidence="4 7" id="KW-0732">Signal</keyword>